<evidence type="ECO:0000256" key="5">
    <source>
        <dbReference type="ARBA" id="ARBA00023077"/>
    </source>
</evidence>
<dbReference type="RefSeq" id="WP_245678120.1">
    <property type="nucleotide sequence ID" value="NZ_CP012159.1"/>
</dbReference>
<reference evidence="14 15" key="1">
    <citation type="submission" date="2015-07" db="EMBL/GenBank/DDBJ databases">
        <title>Genome analysis of myxobacterium Chondromyces crocatus Cm c5 reveals a high potential for natural compound synthesis and the genetic basis for the loss of fruiting body formation.</title>
        <authorList>
            <person name="Zaburannyi N."/>
            <person name="Bunk B."/>
            <person name="Maier J."/>
            <person name="Overmann J."/>
            <person name="Mueller R."/>
        </authorList>
    </citation>
    <scope>NUCLEOTIDE SEQUENCE [LARGE SCALE GENOMIC DNA]</scope>
    <source>
        <strain evidence="14 15">Cm c5</strain>
    </source>
</reference>
<comment type="subcellular location">
    <subcellularLocation>
        <location evidence="1 9">Cell outer membrane</location>
        <topology evidence="1 9">Multi-pass membrane protein</topology>
    </subcellularLocation>
</comment>
<dbReference type="InterPro" id="IPR013229">
    <property type="entry name" value="PEGA"/>
</dbReference>
<evidence type="ECO:0000256" key="7">
    <source>
        <dbReference type="ARBA" id="ARBA00023237"/>
    </source>
</evidence>
<organism evidence="14 15">
    <name type="scientific">Chondromyces crocatus</name>
    <dbReference type="NCBI Taxonomy" id="52"/>
    <lineage>
        <taxon>Bacteria</taxon>
        <taxon>Pseudomonadati</taxon>
        <taxon>Myxococcota</taxon>
        <taxon>Polyangia</taxon>
        <taxon>Polyangiales</taxon>
        <taxon>Polyangiaceae</taxon>
        <taxon>Chondromyces</taxon>
    </lineage>
</organism>
<proteinExistence type="inferred from homology"/>
<keyword evidence="15" id="KW-1185">Reference proteome</keyword>
<dbReference type="SUPFAM" id="SSF48452">
    <property type="entry name" value="TPR-like"/>
    <property type="match status" value="1"/>
</dbReference>
<sequence length="967" mass="104488">MGSVLLAVGALAVGPSEVRADGVADESELHFQLGATRYQQGDYLGALEHFMVSNRLVPNRRVVFNIALTFEELRRYAEAHRYYVDALAGEEKADVRKTVEEAIARVAPRVAVLDVTTTPPGATIYLERVDLGSWGRAPRPMAVPPGRYRVITRLEGYEDAVSEEVEAKIGQEAEVALSLKRIVGTVKVEVTGLPKGRGAMVRVDDEQGPVACSAPCSLELAPGVHQLHFVREGYVGSPRQVTVVAKQTTKVTAPMTPLSGAVLVRTDEPGALVSIEGRPLGFTPAVLREVPAGRQRLRVALRGHVPVDVEVEVRPGEQVQVPPISLEPLREVTAVSRTTELLDDAPSSVTVLDGRELRAFGYPTIAEALRGVRGVAFSNDRGYASASIRGLGQPNDYGNRLLVLSDGQPLNDNLLNSAYIGSDGRVDLHDVDRIEVVRGPGSLLYGAGALSGVINLVTRPRDLPTGAHVGFGSYDDAVLHARMGGQLNLGRDRGAWASVSGAQSDGFPVSVPLRDGSGSVVVQGAESFKSGGTAGRVWWGPATLQWLAHHRAQSIPVGGYATMLGNPRTQFEDTRMMAELRVEPKLGQQFQLMTRLHGHHYAFDGLYAFDGGAAGELANEESYRGTWFGGEARLVYTPRFPMRLTVGAEGQHHPQATMTGDTVTATATTNYLDTQRAYSFAAAYALAESTLLPWLKVSLGARVDVYTTFGPIVVPRAAVIMKPVKGGTLKLMGGRAFRAPSIYEQLYEDGGLSQVPAINTARGRSLGPESVYSGEVEYAQRFLKDWVALAAAHATRMDGIITTIQDEPGSTLVRYANSAIPALVFGGDVELRREWRNGWMLSAFYGYQRAEYVDDTLEDTRLINAPEHLASLKGVAPLVQELASVGLRLTVEAPRRINEQDSATTGTQVVADATVSGLARAIGLRYVLGVYNLADRRWNAPVTDTFASRVMPQNGRTFRLDLLLNYP</sequence>
<keyword evidence="6 9" id="KW-0472">Membrane</keyword>
<dbReference type="Gene3D" id="2.40.170.20">
    <property type="entry name" value="TonB-dependent receptor, beta-barrel domain"/>
    <property type="match status" value="1"/>
</dbReference>
<dbReference type="KEGG" id="ccro:CMC5_079430"/>
<dbReference type="PANTHER" id="PTHR30069:SF40">
    <property type="entry name" value="TONB-DEPENDENT RECEPTOR NMB0964-RELATED"/>
    <property type="match status" value="1"/>
</dbReference>
<dbReference type="STRING" id="52.CMC5_079430"/>
<evidence type="ECO:0000256" key="8">
    <source>
        <dbReference type="PROSITE-ProRule" id="PRU00339"/>
    </source>
</evidence>
<evidence type="ECO:0000256" key="2">
    <source>
        <dbReference type="ARBA" id="ARBA00022448"/>
    </source>
</evidence>
<evidence type="ECO:0008006" key="16">
    <source>
        <dbReference type="Google" id="ProtNLM"/>
    </source>
</evidence>
<keyword evidence="8" id="KW-0802">TPR repeat</keyword>
<evidence type="ECO:0000313" key="14">
    <source>
        <dbReference type="EMBL" id="AKT43708.1"/>
    </source>
</evidence>
<dbReference type="PROSITE" id="PS50005">
    <property type="entry name" value="TPR"/>
    <property type="match status" value="1"/>
</dbReference>
<evidence type="ECO:0000259" key="12">
    <source>
        <dbReference type="Pfam" id="PF07715"/>
    </source>
</evidence>
<dbReference type="EMBL" id="CP012159">
    <property type="protein sequence ID" value="AKT43708.1"/>
    <property type="molecule type" value="Genomic_DNA"/>
</dbReference>
<dbReference type="Pfam" id="PF00593">
    <property type="entry name" value="TonB_dep_Rec_b-barrel"/>
    <property type="match status" value="1"/>
</dbReference>
<dbReference type="InterPro" id="IPR012910">
    <property type="entry name" value="Plug_dom"/>
</dbReference>
<dbReference type="Proteomes" id="UP000067626">
    <property type="component" value="Chromosome"/>
</dbReference>
<keyword evidence="3 9" id="KW-1134">Transmembrane beta strand</keyword>
<dbReference type="InterPro" id="IPR036942">
    <property type="entry name" value="Beta-barrel_TonB_sf"/>
</dbReference>
<name>A0A0K1ESW7_CHOCO</name>
<evidence type="ECO:0000256" key="4">
    <source>
        <dbReference type="ARBA" id="ARBA00022692"/>
    </source>
</evidence>
<dbReference type="InterPro" id="IPR011990">
    <property type="entry name" value="TPR-like_helical_dom_sf"/>
</dbReference>
<dbReference type="GO" id="GO:0009279">
    <property type="term" value="C:cell outer membrane"/>
    <property type="evidence" value="ECO:0007669"/>
    <property type="project" value="UniProtKB-SubCell"/>
</dbReference>
<protein>
    <recommendedName>
        <fullName evidence="16">TonB-dependent receptor</fullName>
    </recommendedName>
</protein>
<dbReference type="InterPro" id="IPR037066">
    <property type="entry name" value="Plug_dom_sf"/>
</dbReference>
<feature type="domain" description="PEGA" evidence="13">
    <location>
        <begin position="112"/>
        <end position="181"/>
    </location>
</feature>
<comment type="similarity">
    <text evidence="9 10">Belongs to the TonB-dependent receptor family.</text>
</comment>
<feature type="domain" description="PEGA" evidence="13">
    <location>
        <begin position="198"/>
        <end position="255"/>
    </location>
</feature>
<dbReference type="Gene3D" id="2.170.130.10">
    <property type="entry name" value="TonB-dependent receptor, plug domain"/>
    <property type="match status" value="1"/>
</dbReference>
<evidence type="ECO:0000256" key="3">
    <source>
        <dbReference type="ARBA" id="ARBA00022452"/>
    </source>
</evidence>
<keyword evidence="2 9" id="KW-0813">Transport</keyword>
<evidence type="ECO:0000256" key="6">
    <source>
        <dbReference type="ARBA" id="ARBA00023136"/>
    </source>
</evidence>
<feature type="domain" description="TonB-dependent receptor plug" evidence="12">
    <location>
        <begin position="343"/>
        <end position="453"/>
    </location>
</feature>
<dbReference type="AlphaFoldDB" id="A0A0K1ESW7"/>
<accession>A0A0K1ESW7</accession>
<evidence type="ECO:0000256" key="1">
    <source>
        <dbReference type="ARBA" id="ARBA00004571"/>
    </source>
</evidence>
<feature type="repeat" description="TPR" evidence="8">
    <location>
        <begin position="27"/>
        <end position="60"/>
    </location>
</feature>
<evidence type="ECO:0000256" key="9">
    <source>
        <dbReference type="PROSITE-ProRule" id="PRU01360"/>
    </source>
</evidence>
<dbReference type="PANTHER" id="PTHR30069">
    <property type="entry name" value="TONB-DEPENDENT OUTER MEMBRANE RECEPTOR"/>
    <property type="match status" value="1"/>
</dbReference>
<feature type="domain" description="PEGA" evidence="13">
    <location>
        <begin position="260"/>
        <end position="321"/>
    </location>
</feature>
<dbReference type="SUPFAM" id="SSF56935">
    <property type="entry name" value="Porins"/>
    <property type="match status" value="1"/>
</dbReference>
<evidence type="ECO:0000256" key="10">
    <source>
        <dbReference type="RuleBase" id="RU003357"/>
    </source>
</evidence>
<dbReference type="PROSITE" id="PS52016">
    <property type="entry name" value="TONB_DEPENDENT_REC_3"/>
    <property type="match status" value="1"/>
</dbReference>
<evidence type="ECO:0000259" key="11">
    <source>
        <dbReference type="Pfam" id="PF00593"/>
    </source>
</evidence>
<dbReference type="InterPro" id="IPR039426">
    <property type="entry name" value="TonB-dep_rcpt-like"/>
</dbReference>
<keyword evidence="7 9" id="KW-0998">Cell outer membrane</keyword>
<dbReference type="GO" id="GO:0015344">
    <property type="term" value="F:siderophore uptake transmembrane transporter activity"/>
    <property type="evidence" value="ECO:0007669"/>
    <property type="project" value="TreeGrafter"/>
</dbReference>
<feature type="domain" description="TonB-dependent receptor-like beta-barrel" evidence="11">
    <location>
        <begin position="559"/>
        <end position="933"/>
    </location>
</feature>
<keyword evidence="4 9" id="KW-0812">Transmembrane</keyword>
<dbReference type="InterPro" id="IPR019734">
    <property type="entry name" value="TPR_rpt"/>
</dbReference>
<dbReference type="InterPro" id="IPR000531">
    <property type="entry name" value="Beta-barrel_TonB"/>
</dbReference>
<keyword evidence="5 10" id="KW-0798">TonB box</keyword>
<evidence type="ECO:0000259" key="13">
    <source>
        <dbReference type="Pfam" id="PF08308"/>
    </source>
</evidence>
<dbReference type="Pfam" id="PF08308">
    <property type="entry name" value="PEGA"/>
    <property type="match status" value="3"/>
</dbReference>
<dbReference type="Gene3D" id="1.25.40.10">
    <property type="entry name" value="Tetratricopeptide repeat domain"/>
    <property type="match status" value="1"/>
</dbReference>
<dbReference type="Pfam" id="PF07715">
    <property type="entry name" value="Plug"/>
    <property type="match status" value="1"/>
</dbReference>
<evidence type="ECO:0000313" key="15">
    <source>
        <dbReference type="Proteomes" id="UP000067626"/>
    </source>
</evidence>
<gene>
    <name evidence="14" type="ORF">CMC5_079430</name>
</gene>
<dbReference type="GO" id="GO:0044718">
    <property type="term" value="P:siderophore transmembrane transport"/>
    <property type="evidence" value="ECO:0007669"/>
    <property type="project" value="TreeGrafter"/>
</dbReference>